<organism evidence="3 4">
    <name type="scientific">Durusdinium trenchii</name>
    <dbReference type="NCBI Taxonomy" id="1381693"/>
    <lineage>
        <taxon>Eukaryota</taxon>
        <taxon>Sar</taxon>
        <taxon>Alveolata</taxon>
        <taxon>Dinophyceae</taxon>
        <taxon>Suessiales</taxon>
        <taxon>Symbiodiniaceae</taxon>
        <taxon>Durusdinium</taxon>
    </lineage>
</organism>
<dbReference type="InterPro" id="IPR022742">
    <property type="entry name" value="Hydrolase_4"/>
</dbReference>
<evidence type="ECO:0000313" key="3">
    <source>
        <dbReference type="EMBL" id="CAK9036359.1"/>
    </source>
</evidence>
<dbReference type="NCBIfam" id="TIGR04556">
    <property type="entry name" value="PKS_assoc"/>
    <property type="match status" value="1"/>
</dbReference>
<dbReference type="Proteomes" id="UP001642484">
    <property type="component" value="Unassembled WGS sequence"/>
</dbReference>
<dbReference type="InterPro" id="IPR030834">
    <property type="entry name" value="PKS_assoc_dom"/>
</dbReference>
<dbReference type="Gene3D" id="3.40.50.1820">
    <property type="entry name" value="alpha/beta hydrolase"/>
    <property type="match status" value="1"/>
</dbReference>
<dbReference type="InterPro" id="IPR029058">
    <property type="entry name" value="AB_hydrolase_fold"/>
</dbReference>
<reference evidence="3 4" key="1">
    <citation type="submission" date="2024-02" db="EMBL/GenBank/DDBJ databases">
        <authorList>
            <person name="Chen Y."/>
            <person name="Shah S."/>
            <person name="Dougan E. K."/>
            <person name="Thang M."/>
            <person name="Chan C."/>
        </authorList>
    </citation>
    <scope>NUCLEOTIDE SEQUENCE [LARGE SCALE GENOMIC DNA]</scope>
</reference>
<dbReference type="EMBL" id="CAXAMN010011825">
    <property type="protein sequence ID" value="CAK9036359.1"/>
    <property type="molecule type" value="Genomic_DNA"/>
</dbReference>
<dbReference type="Pfam" id="PF12146">
    <property type="entry name" value="Hydrolase_4"/>
    <property type="match status" value="1"/>
</dbReference>
<dbReference type="SUPFAM" id="SSF53474">
    <property type="entry name" value="alpha/beta-Hydrolases"/>
    <property type="match status" value="1"/>
</dbReference>
<proteinExistence type="predicted"/>
<name>A0ABP0LB30_9DINO</name>
<evidence type="ECO:0000313" key="4">
    <source>
        <dbReference type="Proteomes" id="UP001642484"/>
    </source>
</evidence>
<gene>
    <name evidence="3" type="ORF">CCMP2556_LOCUS20249</name>
</gene>
<comment type="caution">
    <text evidence="3">The sequence shown here is derived from an EMBL/GenBank/DDBJ whole genome shotgun (WGS) entry which is preliminary data.</text>
</comment>
<evidence type="ECO:0000256" key="1">
    <source>
        <dbReference type="SAM" id="MobiDB-lite"/>
    </source>
</evidence>
<sequence>MAQLIPGALVQVSGTYEEANAQTSLVIEVGEAVEILGRVSVDGPAQLLRREGPQWLALSFAGQLIRVDQPRPLNAVDDFVLGPGSNSEVLADAMASQLIMDGYCESRALNLRSEVEAMISATESLGYVRYLDFSRIPAEFEPYYLGVESKEKHALIDLEEASEELIRIFQDEDTRLTRLMDGITPVLRSELGSRITGRTNLMVRQTFSTVEEEKAFQATEPGSGERETFMSLVKRRRVCMMHFLGPRTGTLKLLPRADRPEITIEATPGKLVMFLTERFRLLGQRPEYVMQGFGGDMSASASSSGGERCASPEGHNASRVSRESGRCAGYDLNVYYMDVDNMEAQAEGKAYTAHQKHQRRVAPQKAMFRACRGAVGRAFASERFTQRLGQLLGPESNRWWRRLEGKKTLPGLSATAKAKDLELRFERLGNVNAGCVPEVVITPRGQLDLSAARALAFALAKEHISVLIWDRRGSGASSVWAPLTEASLPEQEVEDLKVLLDFVQTDRVVLVGLSSGARLSALFAAKYPSRVAGLAVLPTGDAAGAASVLAQAYYGDCREVAEQGGMEAIVATPGSQFHALAQREMQRRALLSVDVKEFVDVMLNSQVFIEGFIGEAFLGLYPEDLRQLQIPALVFHHGFKDDRLHVLEDAEEVARHLKTSLEDAADVEALQMALIAFVKSVAPAGGSGRPA</sequence>
<protein>
    <recommendedName>
        <fullName evidence="2">Serine aminopeptidase S33 domain-containing protein</fullName>
    </recommendedName>
</protein>
<feature type="domain" description="Serine aminopeptidase S33" evidence="2">
    <location>
        <begin position="450"/>
        <end position="536"/>
    </location>
</feature>
<keyword evidence="4" id="KW-1185">Reference proteome</keyword>
<evidence type="ECO:0000259" key="2">
    <source>
        <dbReference type="Pfam" id="PF12146"/>
    </source>
</evidence>
<feature type="region of interest" description="Disordered" evidence="1">
    <location>
        <begin position="299"/>
        <end position="320"/>
    </location>
</feature>
<accession>A0ABP0LB30</accession>